<name>A0A7K1S3R3_9BACT</name>
<sequence>MLQFKEAQDAPFAYILECCQRLPADRINTLDRRPTDLITGIVLTSSYLEGKPRKVELIPDMIRSDFDKWAESLRKGKTPVVGIMATKDLLTTETE</sequence>
<accession>A0A7K1S3R3</accession>
<evidence type="ECO:0000313" key="1">
    <source>
        <dbReference type="EMBL" id="MVM28440.1"/>
    </source>
</evidence>
<dbReference type="AlphaFoldDB" id="A0A7K1S3R3"/>
<organism evidence="1 2">
    <name type="scientific">Spirosoma arboris</name>
    <dbReference type="NCBI Taxonomy" id="2682092"/>
    <lineage>
        <taxon>Bacteria</taxon>
        <taxon>Pseudomonadati</taxon>
        <taxon>Bacteroidota</taxon>
        <taxon>Cytophagia</taxon>
        <taxon>Cytophagales</taxon>
        <taxon>Cytophagaceae</taxon>
        <taxon>Spirosoma</taxon>
    </lineage>
</organism>
<dbReference type="EMBL" id="WPIN01000001">
    <property type="protein sequence ID" value="MVM28440.1"/>
    <property type="molecule type" value="Genomic_DNA"/>
</dbReference>
<keyword evidence="2" id="KW-1185">Reference proteome</keyword>
<dbReference type="RefSeq" id="WP_157582563.1">
    <property type="nucleotide sequence ID" value="NZ_WPIN01000001.1"/>
</dbReference>
<comment type="caution">
    <text evidence="1">The sequence shown here is derived from an EMBL/GenBank/DDBJ whole genome shotgun (WGS) entry which is preliminary data.</text>
</comment>
<protein>
    <submittedName>
        <fullName evidence="1">Uncharacterized protein</fullName>
    </submittedName>
</protein>
<gene>
    <name evidence="1" type="ORF">GO755_00245</name>
</gene>
<proteinExistence type="predicted"/>
<dbReference type="Proteomes" id="UP000436006">
    <property type="component" value="Unassembled WGS sequence"/>
</dbReference>
<reference evidence="1 2" key="1">
    <citation type="submission" date="2019-12" db="EMBL/GenBank/DDBJ databases">
        <title>Spirosoma sp. HMF4905 genome sequencing and assembly.</title>
        <authorList>
            <person name="Kang H."/>
            <person name="Cha I."/>
            <person name="Kim H."/>
            <person name="Joh K."/>
        </authorList>
    </citation>
    <scope>NUCLEOTIDE SEQUENCE [LARGE SCALE GENOMIC DNA]</scope>
    <source>
        <strain evidence="1 2">HMF4905</strain>
    </source>
</reference>
<evidence type="ECO:0000313" key="2">
    <source>
        <dbReference type="Proteomes" id="UP000436006"/>
    </source>
</evidence>